<dbReference type="GO" id="GO:0043565">
    <property type="term" value="F:sequence-specific DNA binding"/>
    <property type="evidence" value="ECO:0007669"/>
    <property type="project" value="InterPro"/>
</dbReference>
<comment type="caution">
    <text evidence="7">The sequence shown here is derived from an EMBL/GenBank/DDBJ whole genome shotgun (WGS) entry which is preliminary data.</text>
</comment>
<dbReference type="PANTHER" id="PTHR11849:SF19">
    <property type="entry name" value="TRANSCRIPTION FACTOR ETV6"/>
    <property type="match status" value="1"/>
</dbReference>
<dbReference type="GO" id="GO:0005634">
    <property type="term" value="C:nucleus"/>
    <property type="evidence" value="ECO:0007669"/>
    <property type="project" value="UniProtKB-SubCell"/>
</dbReference>
<dbReference type="InterPro" id="IPR000418">
    <property type="entry name" value="Ets_dom"/>
</dbReference>
<dbReference type="PANTHER" id="PTHR11849">
    <property type="entry name" value="ETS"/>
    <property type="match status" value="1"/>
</dbReference>
<dbReference type="Proteomes" id="UP000551758">
    <property type="component" value="Unassembled WGS sequence"/>
</dbReference>
<keyword evidence="4" id="KW-0804">Transcription</keyword>
<evidence type="ECO:0000256" key="1">
    <source>
        <dbReference type="ARBA" id="ARBA00005562"/>
    </source>
</evidence>
<dbReference type="SMART" id="SM00413">
    <property type="entry name" value="ETS"/>
    <property type="match status" value="1"/>
</dbReference>
<dbReference type="InterPro" id="IPR036388">
    <property type="entry name" value="WH-like_DNA-bd_sf"/>
</dbReference>
<feature type="non-terminal residue" evidence="7">
    <location>
        <position position="1"/>
    </location>
</feature>
<dbReference type="SUPFAM" id="SSF46785">
    <property type="entry name" value="Winged helix' DNA-binding domain"/>
    <property type="match status" value="1"/>
</dbReference>
<comment type="subcellular location">
    <subcellularLocation>
        <location evidence="5">Nucleus</location>
    </subcellularLocation>
</comment>
<evidence type="ECO:0000259" key="6">
    <source>
        <dbReference type="PROSITE" id="PS50061"/>
    </source>
</evidence>
<dbReference type="GO" id="GO:0030154">
    <property type="term" value="P:cell differentiation"/>
    <property type="evidence" value="ECO:0007669"/>
    <property type="project" value="TreeGrafter"/>
</dbReference>
<gene>
    <name evidence="7" type="ORF">HPG69_004174</name>
</gene>
<dbReference type="EMBL" id="JACDTQ010003814">
    <property type="protein sequence ID" value="KAF5912503.1"/>
    <property type="molecule type" value="Genomic_DNA"/>
</dbReference>
<protein>
    <recommendedName>
        <fullName evidence="6">ETS domain-containing protein</fullName>
    </recommendedName>
</protein>
<dbReference type="PROSITE" id="PS50061">
    <property type="entry name" value="ETS_DOMAIN_3"/>
    <property type="match status" value="1"/>
</dbReference>
<dbReference type="Pfam" id="PF00178">
    <property type="entry name" value="Ets"/>
    <property type="match status" value="1"/>
</dbReference>
<name>A0A7J7E9Z1_DICBM</name>
<dbReference type="InterPro" id="IPR036390">
    <property type="entry name" value="WH_DNA-bd_sf"/>
</dbReference>
<dbReference type="Gene3D" id="1.10.10.10">
    <property type="entry name" value="Winged helix-like DNA-binding domain superfamily/Winged helix DNA-binding domain"/>
    <property type="match status" value="1"/>
</dbReference>
<proteinExistence type="inferred from homology"/>
<evidence type="ECO:0000313" key="7">
    <source>
        <dbReference type="EMBL" id="KAF5912503.1"/>
    </source>
</evidence>
<accession>A0A7J7E9Z1</accession>
<organism evidence="7 8">
    <name type="scientific">Diceros bicornis minor</name>
    <name type="common">South-central black rhinoceros</name>
    <dbReference type="NCBI Taxonomy" id="77932"/>
    <lineage>
        <taxon>Eukaryota</taxon>
        <taxon>Metazoa</taxon>
        <taxon>Chordata</taxon>
        <taxon>Craniata</taxon>
        <taxon>Vertebrata</taxon>
        <taxon>Euteleostomi</taxon>
        <taxon>Mammalia</taxon>
        <taxon>Eutheria</taxon>
        <taxon>Laurasiatheria</taxon>
        <taxon>Perissodactyla</taxon>
        <taxon>Rhinocerotidae</taxon>
        <taxon>Diceros</taxon>
    </lineage>
</organism>
<comment type="similarity">
    <text evidence="1 5">Belongs to the ETS family.</text>
</comment>
<reference evidence="7 8" key="1">
    <citation type="journal article" date="2020" name="Mol. Biol. Evol.">
        <title>Interspecific Gene Flow and the Evolution of Specialization in Black and White Rhinoceros.</title>
        <authorList>
            <person name="Moodley Y."/>
            <person name="Westbury M.V."/>
            <person name="Russo I.M."/>
            <person name="Gopalakrishnan S."/>
            <person name="Rakotoarivelo A."/>
            <person name="Olsen R.A."/>
            <person name="Prost S."/>
            <person name="Tunstall T."/>
            <person name="Ryder O.A."/>
            <person name="Dalen L."/>
            <person name="Bruford M.W."/>
        </authorList>
    </citation>
    <scope>NUCLEOTIDE SEQUENCE [LARGE SCALE GENOMIC DNA]</scope>
    <source>
        <strain evidence="7">SBR-YM</strain>
        <tissue evidence="7">Skin</tissue>
    </source>
</reference>
<evidence type="ECO:0000256" key="3">
    <source>
        <dbReference type="ARBA" id="ARBA00023125"/>
    </source>
</evidence>
<keyword evidence="8" id="KW-1185">Reference proteome</keyword>
<evidence type="ECO:0000313" key="8">
    <source>
        <dbReference type="Proteomes" id="UP000551758"/>
    </source>
</evidence>
<keyword evidence="5" id="KW-0539">Nucleus</keyword>
<dbReference type="GO" id="GO:0000981">
    <property type="term" value="F:DNA-binding transcription factor activity, RNA polymerase II-specific"/>
    <property type="evidence" value="ECO:0007669"/>
    <property type="project" value="TreeGrafter"/>
</dbReference>
<sequence length="83" mass="10079">CRLLWDYVYQLLSDSRYENFIRWEDKESKIFRIVDPNGLARLWGNHKNSPQLMSSNDLTYHIDCDSKYYARDEKELEEEEEGI</sequence>
<feature type="domain" description="ETS" evidence="6">
    <location>
        <begin position="2"/>
        <end position="52"/>
    </location>
</feature>
<evidence type="ECO:0000256" key="5">
    <source>
        <dbReference type="RuleBase" id="RU004019"/>
    </source>
</evidence>
<evidence type="ECO:0000256" key="2">
    <source>
        <dbReference type="ARBA" id="ARBA00023015"/>
    </source>
</evidence>
<dbReference type="InterPro" id="IPR046328">
    <property type="entry name" value="ETS_fam"/>
</dbReference>
<keyword evidence="2" id="KW-0805">Transcription regulation</keyword>
<keyword evidence="3 5" id="KW-0238">DNA-binding</keyword>
<dbReference type="AlphaFoldDB" id="A0A7J7E9Z1"/>
<evidence type="ECO:0000256" key="4">
    <source>
        <dbReference type="ARBA" id="ARBA00023163"/>
    </source>
</evidence>